<sequence>MFWCARNLVRSGAASKQLVQQQCSSLFATGSIRSYTSNTNDNKDGDQSGDNNNNDQSKDTKKPQQPQQAGGSTVDIKKLLAQFDQKFQMGLNTNKSTAAASSDNAVSSDSNTGDNQQLQQQQQHHQQQQHQTNFNLDEVDDDAAEEEEDPDITEGRLLLDRVVEEEYEVTPYLFDAKMIKEYNRYQEKAVPADYIDRQEDIELIEMLAENEPIDKEILQQLREEAEEKMVGASYEDVEDNSLDYDSPEALAEARKQQLQQMADEDDMMDNQDNYLEADDDGEEGEQDEPTDNTDLFDWMDSVKFDERNKEHTKELQQRMGEERLAELADLREYMKQVGHNYSDYTVRDMLEIMELDEEDLVELVEDDLARYDVEQLDLDDNVTLDQIPKYELDEDGEEIEGKISEAYIKYARDYYEIGADTPLDAAEAKAIADGENERADATNQTQPGEANTLYDEENVGENFFLGEDTPYDEKDVAEISEALNKEPIFEYEIDNAQEQLMDQGLLDDMQTEFKSELEFENHVYDLVAKKLGISELPKGVTLESMGKMNKEQFASLLRQINFEQFVNLSAEESDRVLNKVMDEVYNDLKVEYEKKNLSQPKQSSPKSRADEIDEDDDEVLLVEDEDEETLDTTANFEIDEKERETNIFNSRGLVELNDLAEEIVMADEVNGNSWKDDLQVLGLEADMYLRRNQKKMKVLAKRRERAAKYREATLAKNRENPAPPKPYQRQALPEGDNVYTTPMAPNTFIRIKELTEDEGAEHKQLYGKIFAESNRTLSANGYYTHQTTKQSMTQLRQILASYKPHLKSRRQQLEDSTITKDPRFEKNKSIIVEPWQLPRHNPEYYSYDDRK</sequence>
<name>D3BQ43_HETP5</name>
<feature type="compositionally biased region" description="Acidic residues" evidence="1">
    <location>
        <begin position="271"/>
        <end position="291"/>
    </location>
</feature>
<accession>D3BQ43</accession>
<proteinExistence type="predicted"/>
<keyword evidence="3" id="KW-1185">Reference proteome</keyword>
<feature type="region of interest" description="Disordered" evidence="1">
    <location>
        <begin position="714"/>
        <end position="739"/>
    </location>
</feature>
<dbReference type="EMBL" id="ADBJ01000047">
    <property type="protein sequence ID" value="EFA76594.1"/>
    <property type="molecule type" value="Genomic_DNA"/>
</dbReference>
<reference evidence="2 3" key="1">
    <citation type="journal article" date="2011" name="Genome Res.">
        <title>Phylogeny-wide analysis of social amoeba genomes highlights ancient origins for complex intercellular communication.</title>
        <authorList>
            <person name="Heidel A.J."/>
            <person name="Lawal H.M."/>
            <person name="Felder M."/>
            <person name="Schilde C."/>
            <person name="Helps N.R."/>
            <person name="Tunggal B."/>
            <person name="Rivero F."/>
            <person name="John U."/>
            <person name="Schleicher M."/>
            <person name="Eichinger L."/>
            <person name="Platzer M."/>
            <person name="Noegel A.A."/>
            <person name="Schaap P."/>
            <person name="Gloeckner G."/>
        </authorList>
    </citation>
    <scope>NUCLEOTIDE SEQUENCE [LARGE SCALE GENOMIC DNA]</scope>
    <source>
        <strain evidence="3">ATCC 26659 / Pp 5 / PN500</strain>
    </source>
</reference>
<feature type="compositionally biased region" description="Polar residues" evidence="1">
    <location>
        <begin position="597"/>
        <end position="606"/>
    </location>
</feature>
<evidence type="ECO:0000313" key="3">
    <source>
        <dbReference type="Proteomes" id="UP000001396"/>
    </source>
</evidence>
<feature type="region of interest" description="Disordered" evidence="1">
    <location>
        <begin position="595"/>
        <end position="616"/>
    </location>
</feature>
<organism evidence="2 3">
    <name type="scientific">Heterostelium pallidum (strain ATCC 26659 / Pp 5 / PN500)</name>
    <name type="common">Cellular slime mold</name>
    <name type="synonym">Polysphondylium pallidum</name>
    <dbReference type="NCBI Taxonomy" id="670386"/>
    <lineage>
        <taxon>Eukaryota</taxon>
        <taxon>Amoebozoa</taxon>
        <taxon>Evosea</taxon>
        <taxon>Eumycetozoa</taxon>
        <taxon>Dictyostelia</taxon>
        <taxon>Acytosteliales</taxon>
        <taxon>Acytosteliaceae</taxon>
        <taxon>Heterostelium</taxon>
    </lineage>
</organism>
<feature type="region of interest" description="Disordered" evidence="1">
    <location>
        <begin position="37"/>
        <end position="72"/>
    </location>
</feature>
<dbReference type="Proteomes" id="UP000001396">
    <property type="component" value="Unassembled WGS sequence"/>
</dbReference>
<dbReference type="InParanoid" id="D3BQ43"/>
<feature type="compositionally biased region" description="Low complexity" evidence="1">
    <location>
        <begin position="96"/>
        <end position="131"/>
    </location>
</feature>
<feature type="region of interest" description="Disordered" evidence="1">
    <location>
        <begin position="96"/>
        <end position="132"/>
    </location>
</feature>
<evidence type="ECO:0000256" key="1">
    <source>
        <dbReference type="SAM" id="MobiDB-lite"/>
    </source>
</evidence>
<evidence type="ECO:0000313" key="2">
    <source>
        <dbReference type="EMBL" id="EFA76594.1"/>
    </source>
</evidence>
<dbReference type="RefSeq" id="XP_020428726.1">
    <property type="nucleotide sequence ID" value="XM_020581141.1"/>
</dbReference>
<dbReference type="AlphaFoldDB" id="D3BQ43"/>
<gene>
    <name evidence="2" type="ORF">PPL_10363</name>
</gene>
<feature type="region of interest" description="Disordered" evidence="1">
    <location>
        <begin position="271"/>
        <end position="295"/>
    </location>
</feature>
<protein>
    <submittedName>
        <fullName evidence="2">Uncharacterized protein</fullName>
    </submittedName>
</protein>
<dbReference type="GeneID" id="31365834"/>
<comment type="caution">
    <text evidence="2">The sequence shown here is derived from an EMBL/GenBank/DDBJ whole genome shotgun (WGS) entry which is preliminary data.</text>
</comment>